<name>A0A6G9CXW3_RHOER</name>
<proteinExistence type="predicted"/>
<sequence>MRSFLEVVRRRLEIEPLSSDAKVFLAKL</sequence>
<gene>
    <name evidence="1" type="ORF">G9444_4197</name>
</gene>
<dbReference type="AlphaFoldDB" id="A0A6G9CXW3"/>
<dbReference type="Proteomes" id="UP000502345">
    <property type="component" value="Chromosome"/>
</dbReference>
<dbReference type="EMBL" id="CP050124">
    <property type="protein sequence ID" value="QIP41441.1"/>
    <property type="molecule type" value="Genomic_DNA"/>
</dbReference>
<evidence type="ECO:0000313" key="1">
    <source>
        <dbReference type="EMBL" id="QIP41441.1"/>
    </source>
</evidence>
<reference evidence="1 2" key="1">
    <citation type="submission" date="2020-03" db="EMBL/GenBank/DDBJ databases">
        <title>Screen low temperature-resistant strains for efficient degradation of petroleum hydrocarbons under the low temperature.</title>
        <authorList>
            <person name="Wang Y."/>
            <person name="Chen J."/>
        </authorList>
    </citation>
    <scope>NUCLEOTIDE SEQUENCE [LARGE SCALE GENOMIC DNA]</scope>
    <source>
        <strain evidence="1 2">KB1</strain>
    </source>
</reference>
<accession>A0A6G9CXW3</accession>
<organism evidence="1 2">
    <name type="scientific">Rhodococcus erythropolis</name>
    <name type="common">Arthrobacter picolinophilus</name>
    <dbReference type="NCBI Taxonomy" id="1833"/>
    <lineage>
        <taxon>Bacteria</taxon>
        <taxon>Bacillati</taxon>
        <taxon>Actinomycetota</taxon>
        <taxon>Actinomycetes</taxon>
        <taxon>Mycobacteriales</taxon>
        <taxon>Nocardiaceae</taxon>
        <taxon>Rhodococcus</taxon>
        <taxon>Rhodococcus erythropolis group</taxon>
    </lineage>
</organism>
<protein>
    <submittedName>
        <fullName evidence="1">Uncharacterized protein</fullName>
    </submittedName>
</protein>
<evidence type="ECO:0000313" key="2">
    <source>
        <dbReference type="Proteomes" id="UP000502345"/>
    </source>
</evidence>